<evidence type="ECO:0000313" key="4">
    <source>
        <dbReference type="Proteomes" id="UP000248961"/>
    </source>
</evidence>
<dbReference type="VEuPathDB" id="FungiDB:BO97DRAFT_408107"/>
<keyword evidence="2" id="KW-0472">Membrane</keyword>
<proteinExistence type="predicted"/>
<dbReference type="Proteomes" id="UP000248961">
    <property type="component" value="Unassembled WGS sequence"/>
</dbReference>
<evidence type="ECO:0000313" key="3">
    <source>
        <dbReference type="EMBL" id="RAL08876.1"/>
    </source>
</evidence>
<feature type="transmembrane region" description="Helical" evidence="2">
    <location>
        <begin position="190"/>
        <end position="211"/>
    </location>
</feature>
<dbReference type="EMBL" id="KZ824309">
    <property type="protein sequence ID" value="RAL08876.1"/>
    <property type="molecule type" value="Genomic_DNA"/>
</dbReference>
<dbReference type="OrthoDB" id="4507588at2759"/>
<accession>A0A395HMM7</accession>
<dbReference type="RefSeq" id="XP_025548030.1">
    <property type="nucleotide sequence ID" value="XM_025695783.1"/>
</dbReference>
<keyword evidence="4" id="KW-1185">Reference proteome</keyword>
<feature type="transmembrane region" description="Helical" evidence="2">
    <location>
        <begin position="271"/>
        <end position="291"/>
    </location>
</feature>
<feature type="region of interest" description="Disordered" evidence="1">
    <location>
        <begin position="293"/>
        <end position="318"/>
    </location>
</feature>
<feature type="transmembrane region" description="Helical" evidence="2">
    <location>
        <begin position="137"/>
        <end position="159"/>
    </location>
</feature>
<name>A0A395HMM7_ASPHC</name>
<feature type="transmembrane region" description="Helical" evidence="2">
    <location>
        <begin position="223"/>
        <end position="244"/>
    </location>
</feature>
<feature type="transmembrane region" description="Helical" evidence="2">
    <location>
        <begin position="61"/>
        <end position="84"/>
    </location>
</feature>
<evidence type="ECO:0000256" key="1">
    <source>
        <dbReference type="SAM" id="MobiDB-lite"/>
    </source>
</evidence>
<evidence type="ECO:0008006" key="5">
    <source>
        <dbReference type="Google" id="ProtNLM"/>
    </source>
</evidence>
<feature type="transmembrane region" description="Helical" evidence="2">
    <location>
        <begin position="30"/>
        <end position="49"/>
    </location>
</feature>
<sequence length="318" mass="34995">MALFARAKSGQCRANEAFSTQTSRVNIACYAVYFLIFLSLFFVALTRFAASENKRRSVISWLLLTISLTFMLLAQLIGVITTTLAECAVLTTNHATRAFVPVDWLVLLGKLALFALILLPICRRLHYGASTKNIDRWILIPHSIIVGVLGVLVLAAVAVQTKIVDLVYRTGFMYAELKGLEKQERRLRTAVYVVEVLGMVVAGGRMGWAVVRARHLRGGELGFFIPLLIVSALGLALTDLVGYVDGAFRKVTLAQTDEVVREQQAKMYVEYFFYAVAVLSAVVVVSSKRLGDNVGRSRRRSRGGGRVSMSTVRGKGDA</sequence>
<gene>
    <name evidence="3" type="ORF">BO97DRAFT_408107</name>
</gene>
<evidence type="ECO:0000256" key="2">
    <source>
        <dbReference type="SAM" id="Phobius"/>
    </source>
</evidence>
<keyword evidence="2" id="KW-1133">Transmembrane helix</keyword>
<keyword evidence="2" id="KW-0812">Transmembrane</keyword>
<dbReference type="GeneID" id="37200072"/>
<feature type="compositionally biased region" description="Low complexity" evidence="1">
    <location>
        <begin position="307"/>
        <end position="318"/>
    </location>
</feature>
<feature type="transmembrane region" description="Helical" evidence="2">
    <location>
        <begin position="104"/>
        <end position="125"/>
    </location>
</feature>
<dbReference type="AlphaFoldDB" id="A0A395HMM7"/>
<reference evidence="3 4" key="1">
    <citation type="submission" date="2018-02" db="EMBL/GenBank/DDBJ databases">
        <title>The genomes of Aspergillus section Nigri reveals drivers in fungal speciation.</title>
        <authorList>
            <consortium name="DOE Joint Genome Institute"/>
            <person name="Vesth T.C."/>
            <person name="Nybo J."/>
            <person name="Theobald S."/>
            <person name="Brandl J."/>
            <person name="Frisvad J.C."/>
            <person name="Nielsen K.F."/>
            <person name="Lyhne E.K."/>
            <person name="Kogle M.E."/>
            <person name="Kuo A."/>
            <person name="Riley R."/>
            <person name="Clum A."/>
            <person name="Nolan M."/>
            <person name="Lipzen A."/>
            <person name="Salamov A."/>
            <person name="Henrissat B."/>
            <person name="Wiebenga A."/>
            <person name="De vries R.P."/>
            <person name="Grigoriev I.V."/>
            <person name="Mortensen U.H."/>
            <person name="Andersen M.R."/>
            <person name="Baker S.E."/>
        </authorList>
    </citation>
    <scope>NUCLEOTIDE SEQUENCE [LARGE SCALE GENOMIC DNA]</scope>
    <source>
        <strain evidence="3 4">CBS 101889</strain>
    </source>
</reference>
<protein>
    <recommendedName>
        <fullName evidence="5">Integral membrane protein</fullName>
    </recommendedName>
</protein>
<organism evidence="3 4">
    <name type="scientific">Aspergillus homomorphus (strain CBS 101889)</name>
    <dbReference type="NCBI Taxonomy" id="1450537"/>
    <lineage>
        <taxon>Eukaryota</taxon>
        <taxon>Fungi</taxon>
        <taxon>Dikarya</taxon>
        <taxon>Ascomycota</taxon>
        <taxon>Pezizomycotina</taxon>
        <taxon>Eurotiomycetes</taxon>
        <taxon>Eurotiomycetidae</taxon>
        <taxon>Eurotiales</taxon>
        <taxon>Aspergillaceae</taxon>
        <taxon>Aspergillus</taxon>
        <taxon>Aspergillus subgen. Circumdati</taxon>
    </lineage>
</organism>